<accession>A0A2N0R0P0</accession>
<protein>
    <submittedName>
        <fullName evidence="1">Uncharacterized protein</fullName>
    </submittedName>
</protein>
<evidence type="ECO:0000313" key="2">
    <source>
        <dbReference type="Proteomes" id="UP000232688"/>
    </source>
</evidence>
<organism evidence="1 2">
    <name type="scientific">Rhizophagus irregularis</name>
    <dbReference type="NCBI Taxonomy" id="588596"/>
    <lineage>
        <taxon>Eukaryota</taxon>
        <taxon>Fungi</taxon>
        <taxon>Fungi incertae sedis</taxon>
        <taxon>Mucoromycota</taxon>
        <taxon>Glomeromycotina</taxon>
        <taxon>Glomeromycetes</taxon>
        <taxon>Glomerales</taxon>
        <taxon>Glomeraceae</taxon>
        <taxon>Rhizophagus</taxon>
    </lineage>
</organism>
<dbReference type="VEuPathDB" id="FungiDB:RhiirA1_428868"/>
<gene>
    <name evidence="1" type="ORF">RhiirA1_428868</name>
</gene>
<dbReference type="AlphaFoldDB" id="A0A2N0R0P0"/>
<proteinExistence type="predicted"/>
<dbReference type="Proteomes" id="UP000232688">
    <property type="component" value="Unassembled WGS sequence"/>
</dbReference>
<name>A0A2N0R0P0_9GLOM</name>
<evidence type="ECO:0000313" key="1">
    <source>
        <dbReference type="EMBL" id="PKC56872.1"/>
    </source>
</evidence>
<feature type="non-terminal residue" evidence="1">
    <location>
        <position position="51"/>
    </location>
</feature>
<comment type="caution">
    <text evidence="1">The sequence shown here is derived from an EMBL/GenBank/DDBJ whole genome shotgun (WGS) entry which is preliminary data.</text>
</comment>
<dbReference type="EMBL" id="LLXH01001993">
    <property type="protein sequence ID" value="PKC56872.1"/>
    <property type="molecule type" value="Genomic_DNA"/>
</dbReference>
<reference evidence="1 2" key="1">
    <citation type="submission" date="2017-10" db="EMBL/GenBank/DDBJ databases">
        <title>Extensive intraspecific genome diversity in a model arbuscular mycorrhizal fungus.</title>
        <authorList>
            <person name="Chen E.C.H."/>
            <person name="Morin E."/>
            <person name="Baudet D."/>
            <person name="Noel J."/>
            <person name="Ndikumana S."/>
            <person name="Charron P."/>
            <person name="St-Onge C."/>
            <person name="Giorgi J."/>
            <person name="Grigoriev I.V."/>
            <person name="Roux C."/>
            <person name="Martin F.M."/>
            <person name="Corradi N."/>
        </authorList>
    </citation>
    <scope>NUCLEOTIDE SEQUENCE [LARGE SCALE GENOMIC DNA]</scope>
    <source>
        <strain evidence="1 2">A1</strain>
    </source>
</reference>
<reference evidence="1 2" key="2">
    <citation type="submission" date="2017-10" db="EMBL/GenBank/DDBJ databases">
        <title>Genome analyses suggest a sexual origin of heterokaryosis in a supposedly ancient asexual fungus.</title>
        <authorList>
            <person name="Corradi N."/>
            <person name="Sedzielewska K."/>
            <person name="Noel J."/>
            <person name="Charron P."/>
            <person name="Farinelli L."/>
            <person name="Marton T."/>
            <person name="Kruger M."/>
            <person name="Pelin A."/>
            <person name="Brachmann A."/>
            <person name="Corradi N."/>
        </authorList>
    </citation>
    <scope>NUCLEOTIDE SEQUENCE [LARGE SCALE GENOMIC DNA]</scope>
    <source>
        <strain evidence="1 2">A1</strain>
    </source>
</reference>
<sequence length="51" mass="6078">MKLAFTNKILFHWIEHDIEPTHERLVTKNNSSNRTLLTSNRGHCKILRFIC</sequence>